<organism evidence="2 3">
    <name type="scientific">Isoptericola sediminis</name>
    <dbReference type="NCBI Taxonomy" id="2733572"/>
    <lineage>
        <taxon>Bacteria</taxon>
        <taxon>Bacillati</taxon>
        <taxon>Actinomycetota</taxon>
        <taxon>Actinomycetes</taxon>
        <taxon>Micrococcales</taxon>
        <taxon>Promicromonosporaceae</taxon>
        <taxon>Isoptericola</taxon>
    </lineage>
</organism>
<name>A0A849K637_9MICO</name>
<accession>A0A849K637</accession>
<dbReference type="InterPro" id="IPR032330">
    <property type="entry name" value="EF-G-binding_C"/>
</dbReference>
<proteinExistence type="predicted"/>
<dbReference type="Proteomes" id="UP000557204">
    <property type="component" value="Unassembled WGS sequence"/>
</dbReference>
<dbReference type="RefSeq" id="WP_171246729.1">
    <property type="nucleotide sequence ID" value="NZ_JABFAJ010000011.1"/>
</dbReference>
<reference evidence="2 3" key="1">
    <citation type="submission" date="2020-05" db="EMBL/GenBank/DDBJ databases">
        <title>Genome sequence of Isoptericola sp. JC619 isolated from Chilika lagoon, India.</title>
        <authorList>
            <person name="Kumar D."/>
            <person name="Appam K."/>
            <person name="Gandham S."/>
            <person name="Uppada J."/>
            <person name="Sasikala C."/>
            <person name="Venkata Ramana C."/>
        </authorList>
    </citation>
    <scope>NUCLEOTIDE SEQUENCE [LARGE SCALE GENOMIC DNA]</scope>
    <source>
        <strain evidence="2 3">JC619</strain>
    </source>
</reference>
<protein>
    <submittedName>
        <fullName evidence="2">FBP domain-containing protein</fullName>
    </submittedName>
</protein>
<dbReference type="AlphaFoldDB" id="A0A849K637"/>
<dbReference type="EMBL" id="JABFAJ010000011">
    <property type="protein sequence ID" value="NNU27235.1"/>
    <property type="molecule type" value="Genomic_DNA"/>
</dbReference>
<gene>
    <name evidence="2" type="ORF">HLI28_06730</name>
</gene>
<evidence type="ECO:0000313" key="2">
    <source>
        <dbReference type="EMBL" id="NNU27235.1"/>
    </source>
</evidence>
<dbReference type="Pfam" id="PF16571">
    <property type="entry name" value="FBP_C"/>
    <property type="match status" value="1"/>
</dbReference>
<sequence>MTPLTEQQLRAALVNATRSERQRMLPPDLDAQRWDRLEFLGWRDRKQPLAAYVVAEIDGAPTGIILRAPETSARRSAMCAWCEHAGDPGDVALFVARRGGASGRKGNTIGTLICTDLRCSRNARRRPTLAEAGSDDDAARAAVVERRVAGLGSRVTAFVEQVRSTA</sequence>
<evidence type="ECO:0000313" key="3">
    <source>
        <dbReference type="Proteomes" id="UP000557204"/>
    </source>
</evidence>
<keyword evidence="3" id="KW-1185">Reference proteome</keyword>
<evidence type="ECO:0000259" key="1">
    <source>
        <dbReference type="Pfam" id="PF16571"/>
    </source>
</evidence>
<comment type="caution">
    <text evidence="2">The sequence shown here is derived from an EMBL/GenBank/DDBJ whole genome shotgun (WGS) entry which is preliminary data.</text>
</comment>
<feature type="domain" description="Elongation factor G-binding protein C-terminal treble-clef zinc-finger" evidence="1">
    <location>
        <begin position="8"/>
        <end position="162"/>
    </location>
</feature>